<feature type="region of interest" description="Disordered" evidence="1">
    <location>
        <begin position="277"/>
        <end position="315"/>
    </location>
</feature>
<dbReference type="Proteomes" id="UP000023152">
    <property type="component" value="Unassembled WGS sequence"/>
</dbReference>
<sequence length="315" mass="37683">MSWTFHSQKKKKKKNHWCTHLCYALVKCKPKEIRGYFVVIRERNKLEYVYYEKKMKKNWKIPKNSILHKRKVQREKLQKKNFLCFWFLHQIYFQRFKILFFLVLGKLWKEKEEKEHKGPKKKMLGRFDGHCLKKIPLSFSLAKNGYISRRWYDPESREKVTLPGYGAPVAVGDEFYQRQKIGWEERNREFRKKILARRRHIANELLFGRDACLMLNKMQQGGNQKALQNHLVNNLYALKLKRFKLEFLDDSKRGLAKDAQKRHKRIIEPTTAKKAIETTTTKKIITNPINPDETNPINPDKTTPPPTPTPTEEIK</sequence>
<evidence type="ECO:0000313" key="3">
    <source>
        <dbReference type="Proteomes" id="UP000023152"/>
    </source>
</evidence>
<protein>
    <submittedName>
        <fullName evidence="2">Uncharacterized protein</fullName>
    </submittedName>
</protein>
<dbReference type="AlphaFoldDB" id="X6P335"/>
<feature type="compositionally biased region" description="Polar residues" evidence="1">
    <location>
        <begin position="292"/>
        <end position="301"/>
    </location>
</feature>
<proteinExistence type="predicted"/>
<evidence type="ECO:0000313" key="2">
    <source>
        <dbReference type="EMBL" id="ETO32945.1"/>
    </source>
</evidence>
<name>X6P335_RETFI</name>
<keyword evidence="3" id="KW-1185">Reference proteome</keyword>
<organism evidence="2 3">
    <name type="scientific">Reticulomyxa filosa</name>
    <dbReference type="NCBI Taxonomy" id="46433"/>
    <lineage>
        <taxon>Eukaryota</taxon>
        <taxon>Sar</taxon>
        <taxon>Rhizaria</taxon>
        <taxon>Retaria</taxon>
        <taxon>Foraminifera</taxon>
        <taxon>Monothalamids</taxon>
        <taxon>Reticulomyxidae</taxon>
        <taxon>Reticulomyxa</taxon>
    </lineage>
</organism>
<comment type="caution">
    <text evidence="2">The sequence shown here is derived from an EMBL/GenBank/DDBJ whole genome shotgun (WGS) entry which is preliminary data.</text>
</comment>
<feature type="compositionally biased region" description="Low complexity" evidence="1">
    <location>
        <begin position="277"/>
        <end position="290"/>
    </location>
</feature>
<accession>X6P335</accession>
<reference evidence="2 3" key="1">
    <citation type="journal article" date="2013" name="Curr. Biol.">
        <title>The Genome of the Foraminiferan Reticulomyxa filosa.</title>
        <authorList>
            <person name="Glockner G."/>
            <person name="Hulsmann N."/>
            <person name="Schleicher M."/>
            <person name="Noegel A.A."/>
            <person name="Eichinger L."/>
            <person name="Gallinger C."/>
            <person name="Pawlowski J."/>
            <person name="Sierra R."/>
            <person name="Euteneuer U."/>
            <person name="Pillet L."/>
            <person name="Moustafa A."/>
            <person name="Platzer M."/>
            <person name="Groth M."/>
            <person name="Szafranski K."/>
            <person name="Schliwa M."/>
        </authorList>
    </citation>
    <scope>NUCLEOTIDE SEQUENCE [LARGE SCALE GENOMIC DNA]</scope>
</reference>
<gene>
    <name evidence="2" type="ORF">RFI_04162</name>
</gene>
<dbReference type="EMBL" id="ASPP01003810">
    <property type="protein sequence ID" value="ETO32945.1"/>
    <property type="molecule type" value="Genomic_DNA"/>
</dbReference>
<evidence type="ECO:0000256" key="1">
    <source>
        <dbReference type="SAM" id="MobiDB-lite"/>
    </source>
</evidence>